<evidence type="ECO:0000313" key="8">
    <source>
        <dbReference type="Proteomes" id="UP001306950"/>
    </source>
</evidence>
<gene>
    <name evidence="7" type="ORF">V3851_12295</name>
</gene>
<dbReference type="Proteomes" id="UP001306950">
    <property type="component" value="Unassembled WGS sequence"/>
</dbReference>
<feature type="domain" description="Adenosine deaminase" evidence="6">
    <location>
        <begin position="161"/>
        <end position="311"/>
    </location>
</feature>
<comment type="similarity">
    <text evidence="2">Belongs to the metallo-dependent hydrolases superfamily. Adenosine and AMP deaminases family.</text>
</comment>
<dbReference type="InterPro" id="IPR032466">
    <property type="entry name" value="Metal_Hydrolase"/>
</dbReference>
<evidence type="ECO:0000256" key="3">
    <source>
        <dbReference type="ARBA" id="ARBA00022723"/>
    </source>
</evidence>
<proteinExistence type="inferred from homology"/>
<dbReference type="InterPro" id="IPR001365">
    <property type="entry name" value="A_deaminase_dom"/>
</dbReference>
<keyword evidence="3" id="KW-0479">Metal-binding</keyword>
<dbReference type="InterPro" id="IPR006330">
    <property type="entry name" value="Ado/ade_deaminase"/>
</dbReference>
<dbReference type="Gene3D" id="3.20.20.140">
    <property type="entry name" value="Metal-dependent hydrolases"/>
    <property type="match status" value="1"/>
</dbReference>
<protein>
    <recommendedName>
        <fullName evidence="6">Adenosine deaminase domain-containing protein</fullName>
    </recommendedName>
</protein>
<sequence length="315" mass="35152">MKEQFIATLHANSLPELQGVPKSDLHNHAGRGGNLKYIEAWANTKIAPPDKPFDSLSHMQQWFQNNVKCHCPGVPGYLKRIEASFVQARHDNIAVLALNFGLDEVDALGGVASFTAIMDELHRQYAPEAAFFPELSFGRECPIEPALLSRLDEVLSYRWFKSIDICNDELAQPIRNFKPIYRQAKAAGLILKAHVGEFGSADDVMEAVYELELHEVHHGIAAASSARIMNWLADHRIRLNICPTSNVMLKVADSYAAHPIRKLYDHGVPVTINTDDLLIFNQSVSQEYLNLYQAGTMTAEELNAVRESGLKYIGS</sequence>
<evidence type="ECO:0000256" key="4">
    <source>
        <dbReference type="ARBA" id="ARBA00022801"/>
    </source>
</evidence>
<evidence type="ECO:0000313" key="7">
    <source>
        <dbReference type="EMBL" id="MEF2966611.1"/>
    </source>
</evidence>
<evidence type="ECO:0000256" key="5">
    <source>
        <dbReference type="ARBA" id="ARBA00022833"/>
    </source>
</evidence>
<evidence type="ECO:0000256" key="1">
    <source>
        <dbReference type="ARBA" id="ARBA00001947"/>
    </source>
</evidence>
<keyword evidence="5" id="KW-0862">Zinc</keyword>
<dbReference type="SUPFAM" id="SSF51556">
    <property type="entry name" value="Metallo-dependent hydrolases"/>
    <property type="match status" value="1"/>
</dbReference>
<comment type="cofactor">
    <cofactor evidence="1">
        <name>Zn(2+)</name>
        <dbReference type="ChEBI" id="CHEBI:29105"/>
    </cofactor>
</comment>
<evidence type="ECO:0000256" key="2">
    <source>
        <dbReference type="ARBA" id="ARBA00006676"/>
    </source>
</evidence>
<organism evidence="7 8">
    <name type="scientific">Paenibacillus haidiansis</name>
    <dbReference type="NCBI Taxonomy" id="1574488"/>
    <lineage>
        <taxon>Bacteria</taxon>
        <taxon>Bacillati</taxon>
        <taxon>Bacillota</taxon>
        <taxon>Bacilli</taxon>
        <taxon>Bacillales</taxon>
        <taxon>Paenibacillaceae</taxon>
        <taxon>Paenibacillus</taxon>
    </lineage>
</organism>
<accession>A0ABU7VSB2</accession>
<reference evidence="7 8" key="1">
    <citation type="submission" date="2024-02" db="EMBL/GenBank/DDBJ databases">
        <title>A nitrogen-fixing paenibacillus bacterium.</title>
        <authorList>
            <person name="Zhang W.L."/>
            <person name="Chen S.F."/>
        </authorList>
    </citation>
    <scope>NUCLEOTIDE SEQUENCE [LARGE SCALE GENOMIC DNA]</scope>
    <source>
        <strain evidence="7 8">M1</strain>
    </source>
</reference>
<comment type="caution">
    <text evidence="7">The sequence shown here is derived from an EMBL/GenBank/DDBJ whole genome shotgun (WGS) entry which is preliminary data.</text>
</comment>
<evidence type="ECO:0000259" key="6">
    <source>
        <dbReference type="Pfam" id="PF00962"/>
    </source>
</evidence>
<keyword evidence="8" id="KW-1185">Reference proteome</keyword>
<dbReference type="RefSeq" id="WP_331846829.1">
    <property type="nucleotide sequence ID" value="NZ_JAZHPZ010000005.1"/>
</dbReference>
<dbReference type="EMBL" id="JAZHPZ010000005">
    <property type="protein sequence ID" value="MEF2966611.1"/>
    <property type="molecule type" value="Genomic_DNA"/>
</dbReference>
<keyword evidence="4" id="KW-0378">Hydrolase</keyword>
<dbReference type="Pfam" id="PF00962">
    <property type="entry name" value="A_deaminase"/>
    <property type="match status" value="1"/>
</dbReference>
<dbReference type="PANTHER" id="PTHR43114:SF6">
    <property type="entry name" value="ADENINE DEAMINASE"/>
    <property type="match status" value="1"/>
</dbReference>
<name>A0ABU7VSB2_9BACL</name>
<dbReference type="PANTHER" id="PTHR43114">
    <property type="entry name" value="ADENINE DEAMINASE"/>
    <property type="match status" value="1"/>
</dbReference>